<evidence type="ECO:0000256" key="1">
    <source>
        <dbReference type="ARBA" id="ARBA00023015"/>
    </source>
</evidence>
<gene>
    <name evidence="6" type="ORF">SAMN05661044_02014</name>
</gene>
<evidence type="ECO:0000259" key="5">
    <source>
        <dbReference type="PROSITE" id="PS51063"/>
    </source>
</evidence>
<dbReference type="InterPro" id="IPR012318">
    <property type="entry name" value="HTH_CRP"/>
</dbReference>
<proteinExistence type="predicted"/>
<dbReference type="SMART" id="SM00100">
    <property type="entry name" value="cNMP"/>
    <property type="match status" value="1"/>
</dbReference>
<keyword evidence="1" id="KW-0805">Transcription regulation</keyword>
<protein>
    <submittedName>
        <fullName evidence="6">CRP/FNR family transcriptional regulator, anaerobic regulatory protein</fullName>
    </submittedName>
</protein>
<dbReference type="PANTHER" id="PTHR24567">
    <property type="entry name" value="CRP FAMILY TRANSCRIPTIONAL REGULATORY PROTEIN"/>
    <property type="match status" value="1"/>
</dbReference>
<evidence type="ECO:0000256" key="3">
    <source>
        <dbReference type="ARBA" id="ARBA00023163"/>
    </source>
</evidence>
<feature type="domain" description="Cyclic nucleotide-binding" evidence="4">
    <location>
        <begin position="36"/>
        <end position="118"/>
    </location>
</feature>
<keyword evidence="2" id="KW-0238">DNA-binding</keyword>
<evidence type="ECO:0000256" key="2">
    <source>
        <dbReference type="ARBA" id="ARBA00023125"/>
    </source>
</evidence>
<dbReference type="EMBL" id="FOAF01000001">
    <property type="protein sequence ID" value="SEL10808.1"/>
    <property type="molecule type" value="Genomic_DNA"/>
</dbReference>
<sequence>MEVKQNERDFYDCFIDKLASKAGLDKIDREKQTQTFRKGAVIFREGEATKGIYFLLAGCVKIHKEWGKDKELILQFNKSGDIFGYRGMGDETIYPITATVLVESTIAFISLAFFNKLLLEDHTLTLHFLKFHLNELRIAEKRMRDLALMDVKGRIADTLLMLQSRFGVEEDGFIRMKLKRLDLAYYAGTTYETFFRTIVDLSKEGAILTEGKNFKIINFQLLESYCRI</sequence>
<evidence type="ECO:0000313" key="6">
    <source>
        <dbReference type="EMBL" id="SEL10808.1"/>
    </source>
</evidence>
<dbReference type="SUPFAM" id="SSF46785">
    <property type="entry name" value="Winged helix' DNA-binding domain"/>
    <property type="match status" value="1"/>
</dbReference>
<dbReference type="Gene3D" id="2.60.120.10">
    <property type="entry name" value="Jelly Rolls"/>
    <property type="match status" value="1"/>
</dbReference>
<dbReference type="GO" id="GO:0003677">
    <property type="term" value="F:DNA binding"/>
    <property type="evidence" value="ECO:0007669"/>
    <property type="project" value="UniProtKB-KW"/>
</dbReference>
<dbReference type="CDD" id="cd00038">
    <property type="entry name" value="CAP_ED"/>
    <property type="match status" value="1"/>
</dbReference>
<evidence type="ECO:0000313" key="7">
    <source>
        <dbReference type="Proteomes" id="UP000199421"/>
    </source>
</evidence>
<dbReference type="Pfam" id="PF13545">
    <property type="entry name" value="HTH_Crp_2"/>
    <property type="match status" value="1"/>
</dbReference>
<dbReference type="InterPro" id="IPR000595">
    <property type="entry name" value="cNMP-bd_dom"/>
</dbReference>
<reference evidence="7" key="1">
    <citation type="submission" date="2016-10" db="EMBL/GenBank/DDBJ databases">
        <authorList>
            <person name="Varghese N."/>
            <person name="Submissions S."/>
        </authorList>
    </citation>
    <scope>NUCLEOTIDE SEQUENCE [LARGE SCALE GENOMIC DNA]</scope>
    <source>
        <strain evidence="7">DSM 18733</strain>
    </source>
</reference>
<feature type="domain" description="HTH crp-type" evidence="5">
    <location>
        <begin position="149"/>
        <end position="220"/>
    </location>
</feature>
<dbReference type="GO" id="GO:0005829">
    <property type="term" value="C:cytosol"/>
    <property type="evidence" value="ECO:0007669"/>
    <property type="project" value="TreeGrafter"/>
</dbReference>
<dbReference type="PROSITE" id="PS50042">
    <property type="entry name" value="CNMP_BINDING_3"/>
    <property type="match status" value="1"/>
</dbReference>
<dbReference type="RefSeq" id="WP_093322991.1">
    <property type="nucleotide sequence ID" value="NZ_FOAF01000001.1"/>
</dbReference>
<dbReference type="InterPro" id="IPR018490">
    <property type="entry name" value="cNMP-bd_dom_sf"/>
</dbReference>
<dbReference type="InterPro" id="IPR014710">
    <property type="entry name" value="RmlC-like_jellyroll"/>
</dbReference>
<dbReference type="GO" id="GO:0003700">
    <property type="term" value="F:DNA-binding transcription factor activity"/>
    <property type="evidence" value="ECO:0007669"/>
    <property type="project" value="TreeGrafter"/>
</dbReference>
<accession>A0A1H7MIT6</accession>
<organism evidence="6 7">
    <name type="scientific">Olivibacter domesticus</name>
    <name type="common">Pseudosphingobacterium domesticum</name>
    <dbReference type="NCBI Taxonomy" id="407022"/>
    <lineage>
        <taxon>Bacteria</taxon>
        <taxon>Pseudomonadati</taxon>
        <taxon>Bacteroidota</taxon>
        <taxon>Sphingobacteriia</taxon>
        <taxon>Sphingobacteriales</taxon>
        <taxon>Sphingobacteriaceae</taxon>
        <taxon>Olivibacter</taxon>
    </lineage>
</organism>
<dbReference type="InterPro" id="IPR036388">
    <property type="entry name" value="WH-like_DNA-bd_sf"/>
</dbReference>
<dbReference type="PANTHER" id="PTHR24567:SF26">
    <property type="entry name" value="REGULATORY PROTEIN YEIL"/>
    <property type="match status" value="1"/>
</dbReference>
<dbReference type="PROSITE" id="PS51063">
    <property type="entry name" value="HTH_CRP_2"/>
    <property type="match status" value="1"/>
</dbReference>
<dbReference type="InterPro" id="IPR050397">
    <property type="entry name" value="Env_Response_Regulators"/>
</dbReference>
<evidence type="ECO:0000259" key="4">
    <source>
        <dbReference type="PROSITE" id="PS50042"/>
    </source>
</evidence>
<dbReference type="Proteomes" id="UP000199421">
    <property type="component" value="Unassembled WGS sequence"/>
</dbReference>
<dbReference type="SUPFAM" id="SSF51206">
    <property type="entry name" value="cAMP-binding domain-like"/>
    <property type="match status" value="1"/>
</dbReference>
<keyword evidence="7" id="KW-1185">Reference proteome</keyword>
<dbReference type="Gene3D" id="1.10.10.10">
    <property type="entry name" value="Winged helix-like DNA-binding domain superfamily/Winged helix DNA-binding domain"/>
    <property type="match status" value="1"/>
</dbReference>
<dbReference type="STRING" id="407022.SAMN05661044_02014"/>
<keyword evidence="3" id="KW-0804">Transcription</keyword>
<name>A0A1H7MIT6_OLID1</name>
<dbReference type="InterPro" id="IPR036390">
    <property type="entry name" value="WH_DNA-bd_sf"/>
</dbReference>
<dbReference type="Pfam" id="PF00027">
    <property type="entry name" value="cNMP_binding"/>
    <property type="match status" value="1"/>
</dbReference>
<dbReference type="AlphaFoldDB" id="A0A1H7MIT6"/>
<dbReference type="OrthoDB" id="9127033at2"/>